<feature type="signal peptide" evidence="2">
    <location>
        <begin position="1"/>
        <end position="33"/>
    </location>
</feature>
<name>A0A930LCI6_9MICC</name>
<dbReference type="EMBL" id="JABZXR010000032">
    <property type="protein sequence ID" value="MBF1664260.1"/>
    <property type="molecule type" value="Genomic_DNA"/>
</dbReference>
<evidence type="ECO:0000256" key="1">
    <source>
        <dbReference type="SAM" id="Phobius"/>
    </source>
</evidence>
<accession>A0A930LCI6</accession>
<proteinExistence type="predicted"/>
<dbReference type="Proteomes" id="UP000756427">
    <property type="component" value="Unassembled WGS sequence"/>
</dbReference>
<feature type="transmembrane region" description="Helical" evidence="1">
    <location>
        <begin position="228"/>
        <end position="254"/>
    </location>
</feature>
<protein>
    <submittedName>
        <fullName evidence="3">Uncharacterized protein</fullName>
    </submittedName>
</protein>
<keyword evidence="1" id="KW-1133">Transmembrane helix</keyword>
<keyword evidence="1" id="KW-0472">Membrane</keyword>
<feature type="transmembrane region" description="Helical" evidence="1">
    <location>
        <begin position="159"/>
        <end position="184"/>
    </location>
</feature>
<keyword evidence="2" id="KW-0732">Signal</keyword>
<evidence type="ECO:0000313" key="3">
    <source>
        <dbReference type="EMBL" id="MBF1664260.1"/>
    </source>
</evidence>
<sequence length="260" mass="28200">MTPTQTLAGPRKALLVLLATLVALILSVGPAFADDNVRATTYIAKNDVNISAIVTEANRSLKNSPEIMAYDAKEGSVSFDFTTYNKLDNKDKQTFMQAALSATSKSGLGGQRKSKLYSFISQQDGKVSAAVSNLTTDASANFYSAMALLKPFTGPFSTFLGVVAILIIVFVTTSLFIDLAFIAIPVFQVGDADKGITRRFISSAARQAVREEMDSNKSALWIWFKRRVFVMGGLAIALIYLINGSMYEIMGWFLQVAGVN</sequence>
<organism evidence="3 4">
    <name type="scientific">Rothia mucilaginosa</name>
    <dbReference type="NCBI Taxonomy" id="43675"/>
    <lineage>
        <taxon>Bacteria</taxon>
        <taxon>Bacillati</taxon>
        <taxon>Actinomycetota</taxon>
        <taxon>Actinomycetes</taxon>
        <taxon>Micrococcales</taxon>
        <taxon>Micrococcaceae</taxon>
        <taxon>Rothia</taxon>
    </lineage>
</organism>
<evidence type="ECO:0000313" key="4">
    <source>
        <dbReference type="Proteomes" id="UP000756427"/>
    </source>
</evidence>
<feature type="chain" id="PRO_5036898456" evidence="2">
    <location>
        <begin position="34"/>
        <end position="260"/>
    </location>
</feature>
<keyword evidence="1" id="KW-0812">Transmembrane</keyword>
<gene>
    <name evidence="3" type="ORF">HXO64_06895</name>
</gene>
<comment type="caution">
    <text evidence="3">The sequence shown here is derived from an EMBL/GenBank/DDBJ whole genome shotgun (WGS) entry which is preliminary data.</text>
</comment>
<dbReference type="AlphaFoldDB" id="A0A930LCI6"/>
<reference evidence="3" key="1">
    <citation type="submission" date="2020-04" db="EMBL/GenBank/DDBJ databases">
        <title>Deep metagenomics examines the oral microbiome during advanced dental caries in children, revealing novel taxa and co-occurrences with host molecules.</title>
        <authorList>
            <person name="Baker J.L."/>
            <person name="Morton J.T."/>
            <person name="Dinis M."/>
            <person name="Alvarez R."/>
            <person name="Tran N.C."/>
            <person name="Knight R."/>
            <person name="Edlund A."/>
        </authorList>
    </citation>
    <scope>NUCLEOTIDE SEQUENCE</scope>
    <source>
        <strain evidence="3">JCVI_44_bin.2</strain>
    </source>
</reference>
<dbReference type="RefSeq" id="WP_303975982.1">
    <property type="nucleotide sequence ID" value="NZ_JABZXR010000032.1"/>
</dbReference>
<evidence type="ECO:0000256" key="2">
    <source>
        <dbReference type="SAM" id="SignalP"/>
    </source>
</evidence>